<reference evidence="2 3" key="1">
    <citation type="submission" date="2024-11" db="EMBL/GenBank/DDBJ databases">
        <title>Adaptive evolution of stress response genes in parasites aligns with host niche diversity.</title>
        <authorList>
            <person name="Hahn C."/>
            <person name="Resl P."/>
        </authorList>
    </citation>
    <scope>NUCLEOTIDE SEQUENCE [LARGE SCALE GENOMIC DNA]</scope>
    <source>
        <strain evidence="2">EGGRZ-B1_66</strain>
        <tissue evidence="2">Body</tissue>
    </source>
</reference>
<dbReference type="SUPFAM" id="SSF53474">
    <property type="entry name" value="alpha/beta-Hydrolases"/>
    <property type="match status" value="1"/>
</dbReference>
<name>A0ABD2PN76_9PLAT</name>
<evidence type="ECO:0000259" key="1">
    <source>
        <dbReference type="Pfam" id="PF12146"/>
    </source>
</evidence>
<evidence type="ECO:0000313" key="2">
    <source>
        <dbReference type="EMBL" id="KAL3308925.1"/>
    </source>
</evidence>
<organism evidence="2 3">
    <name type="scientific">Cichlidogyrus casuarinus</name>
    <dbReference type="NCBI Taxonomy" id="1844966"/>
    <lineage>
        <taxon>Eukaryota</taxon>
        <taxon>Metazoa</taxon>
        <taxon>Spiralia</taxon>
        <taxon>Lophotrochozoa</taxon>
        <taxon>Platyhelminthes</taxon>
        <taxon>Monogenea</taxon>
        <taxon>Monopisthocotylea</taxon>
        <taxon>Dactylogyridea</taxon>
        <taxon>Ancyrocephalidae</taxon>
        <taxon>Cichlidogyrus</taxon>
    </lineage>
</organism>
<dbReference type="Pfam" id="PF12146">
    <property type="entry name" value="Hydrolase_4"/>
    <property type="match status" value="1"/>
</dbReference>
<dbReference type="InterPro" id="IPR029058">
    <property type="entry name" value="AB_hydrolase_fold"/>
</dbReference>
<accession>A0ABD2PN76</accession>
<dbReference type="Proteomes" id="UP001626550">
    <property type="component" value="Unassembled WGS sequence"/>
</dbReference>
<dbReference type="Gene3D" id="3.40.50.1820">
    <property type="entry name" value="alpha/beta hydrolase"/>
    <property type="match status" value="1"/>
</dbReference>
<feature type="domain" description="Serine aminopeptidase S33" evidence="1">
    <location>
        <begin position="47"/>
        <end position="125"/>
    </location>
</feature>
<sequence length="205" mass="23043">MNPLEFSKKEKPAHFTVLFSHGNAVDIGQHFPWLQMAWFLVLFACKFNVNVFCYDYSGYGLSSGQTLEKNLYADAEAAIYQLKTRYNVPLDQIVLYGQSIGTAPTVHLATKYKVAGVVLHSPLMSGLRVICPKTKVNLCFDPFANINKVAKIQSPTLIIHGEQDEMIGIHHGEELHAKLQFPLNPAWIKNCGHNDIEISPDYPLR</sequence>
<dbReference type="AlphaFoldDB" id="A0ABD2PN76"/>
<dbReference type="EMBL" id="JBJKFK010004521">
    <property type="protein sequence ID" value="KAL3308925.1"/>
    <property type="molecule type" value="Genomic_DNA"/>
</dbReference>
<gene>
    <name evidence="2" type="ORF">Ciccas_012538</name>
</gene>
<dbReference type="PANTHER" id="PTHR12277">
    <property type="entry name" value="ALPHA/BETA HYDROLASE DOMAIN-CONTAINING PROTEIN"/>
    <property type="match status" value="1"/>
</dbReference>
<evidence type="ECO:0000313" key="3">
    <source>
        <dbReference type="Proteomes" id="UP001626550"/>
    </source>
</evidence>
<proteinExistence type="predicted"/>
<dbReference type="InterPro" id="IPR022742">
    <property type="entry name" value="Hydrolase_4"/>
</dbReference>
<dbReference type="PANTHER" id="PTHR12277:SF81">
    <property type="entry name" value="PROTEIN ABHD13"/>
    <property type="match status" value="1"/>
</dbReference>
<protein>
    <recommendedName>
        <fullName evidence="1">Serine aminopeptidase S33 domain-containing protein</fullName>
    </recommendedName>
</protein>
<keyword evidence="3" id="KW-1185">Reference proteome</keyword>
<comment type="caution">
    <text evidence="2">The sequence shown here is derived from an EMBL/GenBank/DDBJ whole genome shotgun (WGS) entry which is preliminary data.</text>
</comment>